<dbReference type="EMBL" id="JALJYF010000002">
    <property type="protein sequence ID" value="MCP1727603.1"/>
    <property type="molecule type" value="Genomic_DNA"/>
</dbReference>
<organism evidence="1 2">
    <name type="scientific">Natronospira proteinivora</name>
    <dbReference type="NCBI Taxonomy" id="1807133"/>
    <lineage>
        <taxon>Bacteria</taxon>
        <taxon>Pseudomonadati</taxon>
        <taxon>Pseudomonadota</taxon>
        <taxon>Gammaproteobacteria</taxon>
        <taxon>Natronospirales</taxon>
        <taxon>Natronospiraceae</taxon>
        <taxon>Natronospira</taxon>
    </lineage>
</organism>
<evidence type="ECO:0000313" key="2">
    <source>
        <dbReference type="Proteomes" id="UP001523550"/>
    </source>
</evidence>
<comment type="caution">
    <text evidence="1">The sequence shown here is derived from an EMBL/GenBank/DDBJ whole genome shotgun (WGS) entry which is preliminary data.</text>
</comment>
<sequence length="284" mass="31580">MNTMTIETALRTSSVQASEAEVVNAYKSQFPNGSVGWVDGWSDALHRLIREVEGEIERRDIANFEWAQIKSKFGTLRAYYEGPEGLNRWVEQACREAAHTCQVCGREGRLRQLGRKQATLCVLHAIQEVAVLLEENGEPEGMLGQSWPELGGSRPLAMEASPENIESLWKCILSRFARQHACAPRRSLEDAFPDFPSAPDMDSFVFLWLGEVYLAGSGAPVPDGVVIHDPANEAVARAFRDEIARAYRGSPVHCLSSEDLHRPADSSRPLRAILANHAWRARSV</sequence>
<name>A0ABT1G8F3_9GAMM</name>
<evidence type="ECO:0000313" key="1">
    <source>
        <dbReference type="EMBL" id="MCP1727603.1"/>
    </source>
</evidence>
<dbReference type="RefSeq" id="WP_253448056.1">
    <property type="nucleotide sequence ID" value="NZ_JALJYF010000002.1"/>
</dbReference>
<keyword evidence="2" id="KW-1185">Reference proteome</keyword>
<accession>A0ABT1G8F3</accession>
<dbReference type="Proteomes" id="UP001523550">
    <property type="component" value="Unassembled WGS sequence"/>
</dbReference>
<proteinExistence type="predicted"/>
<reference evidence="1 2" key="1">
    <citation type="submission" date="2022-03" db="EMBL/GenBank/DDBJ databases">
        <title>Genomic Encyclopedia of Type Strains, Phase III (KMG-III): the genomes of soil and plant-associated and newly described type strains.</title>
        <authorList>
            <person name="Whitman W."/>
        </authorList>
    </citation>
    <scope>NUCLEOTIDE SEQUENCE [LARGE SCALE GENOMIC DNA]</scope>
    <source>
        <strain evidence="1 2">BSker1</strain>
    </source>
</reference>
<protein>
    <submittedName>
        <fullName evidence="1">Uncharacterized protein</fullName>
    </submittedName>
</protein>
<gene>
    <name evidence="1" type="ORF">J2T60_001603</name>
</gene>